<protein>
    <submittedName>
        <fullName evidence="1">Uncharacterized protein</fullName>
    </submittedName>
</protein>
<feature type="non-terminal residue" evidence="1">
    <location>
        <position position="93"/>
    </location>
</feature>
<proteinExistence type="predicted"/>
<dbReference type="Proteomes" id="UP000790347">
    <property type="component" value="Unassembled WGS sequence"/>
</dbReference>
<accession>A0A922HSS6</accession>
<name>A0A922HSS6_DERFA</name>
<reference evidence="1" key="1">
    <citation type="submission" date="2013-05" db="EMBL/GenBank/DDBJ databases">
        <authorList>
            <person name="Yim A.K.Y."/>
            <person name="Chan T.F."/>
            <person name="Ji K.M."/>
            <person name="Liu X.Y."/>
            <person name="Zhou J.W."/>
            <person name="Li R.Q."/>
            <person name="Yang K.Y."/>
            <person name="Li J."/>
            <person name="Li M."/>
            <person name="Law P.T.W."/>
            <person name="Wu Y.L."/>
            <person name="Cai Z.L."/>
            <person name="Qin H."/>
            <person name="Bao Y."/>
            <person name="Leung R.K.K."/>
            <person name="Ng P.K.S."/>
            <person name="Zou J."/>
            <person name="Zhong X.J."/>
            <person name="Ran P.X."/>
            <person name="Zhong N.S."/>
            <person name="Liu Z.G."/>
            <person name="Tsui S.K.W."/>
        </authorList>
    </citation>
    <scope>NUCLEOTIDE SEQUENCE</scope>
    <source>
        <strain evidence="1">Derf</strain>
        <tissue evidence="1">Whole organism</tissue>
    </source>
</reference>
<reference evidence="1" key="2">
    <citation type="journal article" date="2022" name="Res Sq">
        <title>Comparative Genomics Reveals Insights into the Divergent Evolution of Astigmatic Mites and Household Pest Adaptations.</title>
        <authorList>
            <person name="Xiong Q."/>
            <person name="Wan A.T.-Y."/>
            <person name="Liu X.-Y."/>
            <person name="Fung C.S.-H."/>
            <person name="Xiao X."/>
            <person name="Malainual N."/>
            <person name="Hou J."/>
            <person name="Wang L."/>
            <person name="Wang M."/>
            <person name="Yang K."/>
            <person name="Cui Y."/>
            <person name="Leung E."/>
            <person name="Nong W."/>
            <person name="Shin S.-K."/>
            <person name="Au S."/>
            <person name="Jeong K.Y."/>
            <person name="Chew F.T."/>
            <person name="Hui J."/>
            <person name="Leung T.F."/>
            <person name="Tungtrongchitr A."/>
            <person name="Zhong N."/>
            <person name="Liu Z."/>
            <person name="Tsui S."/>
        </authorList>
    </citation>
    <scope>NUCLEOTIDE SEQUENCE</scope>
    <source>
        <strain evidence="1">Derf</strain>
        <tissue evidence="1">Whole organism</tissue>
    </source>
</reference>
<organism evidence="1 2">
    <name type="scientific">Dermatophagoides farinae</name>
    <name type="common">American house dust mite</name>
    <dbReference type="NCBI Taxonomy" id="6954"/>
    <lineage>
        <taxon>Eukaryota</taxon>
        <taxon>Metazoa</taxon>
        <taxon>Ecdysozoa</taxon>
        <taxon>Arthropoda</taxon>
        <taxon>Chelicerata</taxon>
        <taxon>Arachnida</taxon>
        <taxon>Acari</taxon>
        <taxon>Acariformes</taxon>
        <taxon>Sarcoptiformes</taxon>
        <taxon>Astigmata</taxon>
        <taxon>Psoroptidia</taxon>
        <taxon>Analgoidea</taxon>
        <taxon>Pyroglyphidae</taxon>
        <taxon>Dermatophagoidinae</taxon>
        <taxon>Dermatophagoides</taxon>
    </lineage>
</organism>
<evidence type="ECO:0000313" key="2">
    <source>
        <dbReference type="Proteomes" id="UP000790347"/>
    </source>
</evidence>
<evidence type="ECO:0000313" key="1">
    <source>
        <dbReference type="EMBL" id="KAH9498038.1"/>
    </source>
</evidence>
<comment type="caution">
    <text evidence="1">The sequence shown here is derived from an EMBL/GenBank/DDBJ whole genome shotgun (WGS) entry which is preliminary data.</text>
</comment>
<sequence length="93" mass="10992">KFLPITPDVAMSDCENFEKNFKISVFALMRNVNVNVLPLGIERCLWSEKNANFINSFLSCLVYGLIKRKKEFNMQKEGKNENRMEEEFRKNPR</sequence>
<dbReference type="EMBL" id="ASGP02000007">
    <property type="protein sequence ID" value="KAH9498038.1"/>
    <property type="molecule type" value="Genomic_DNA"/>
</dbReference>
<dbReference type="AlphaFoldDB" id="A0A922HSS6"/>
<keyword evidence="2" id="KW-1185">Reference proteome</keyword>
<gene>
    <name evidence="1" type="ORF">DERF_013963</name>
</gene>